<evidence type="ECO:0000256" key="1">
    <source>
        <dbReference type="ARBA" id="ARBA00023125"/>
    </source>
</evidence>
<dbReference type="InterPro" id="IPR010095">
    <property type="entry name" value="Cas12f1-like_TNB"/>
</dbReference>
<keyword evidence="1" id="KW-0238">DNA-binding</keyword>
<name>A0ABT6KIG5_9CYAN</name>
<evidence type="ECO:0000313" key="4">
    <source>
        <dbReference type="Proteomes" id="UP001159386"/>
    </source>
</evidence>
<feature type="non-terminal residue" evidence="3">
    <location>
        <position position="87"/>
    </location>
</feature>
<keyword evidence="4" id="KW-1185">Reference proteome</keyword>
<accession>A0ABT6KIG5</accession>
<protein>
    <submittedName>
        <fullName evidence="3">Transposase</fullName>
    </submittedName>
</protein>
<gene>
    <name evidence="3" type="ORF">NWP22_17600</name>
</gene>
<organism evidence="3 4">
    <name type="scientific">Anabaenopsis tanganyikae CS-531</name>
    <dbReference type="NCBI Taxonomy" id="2785304"/>
    <lineage>
        <taxon>Bacteria</taxon>
        <taxon>Bacillati</taxon>
        <taxon>Cyanobacteriota</taxon>
        <taxon>Cyanophyceae</taxon>
        <taxon>Nostocales</taxon>
        <taxon>Nodulariaceae</taxon>
        <taxon>Anabaenopsis</taxon>
        <taxon>Anabaenopsis tanganyikae</taxon>
    </lineage>
</organism>
<dbReference type="EMBL" id="JANQDF010000180">
    <property type="protein sequence ID" value="MDH6107650.1"/>
    <property type="molecule type" value="Genomic_DNA"/>
</dbReference>
<dbReference type="Proteomes" id="UP001159386">
    <property type="component" value="Unassembled WGS sequence"/>
</dbReference>
<dbReference type="RefSeq" id="WP_425332623.1">
    <property type="nucleotide sequence ID" value="NZ_JANQDF010000180.1"/>
</dbReference>
<proteinExistence type="predicted"/>
<reference evidence="3 4" key="1">
    <citation type="journal article" date="2023" name="J. Phycol.">
        <title>Chrysosporum ovalisporum is synonymous with the true-branching cyanobacterium Umezakia natans (Nostocales/Aphanizomenonaceae).</title>
        <authorList>
            <person name="McGregor G.B."/>
            <person name="Sendall B.C."/>
            <person name="Niiyama Y."/>
            <person name="Tuji A."/>
            <person name="Willis A."/>
        </authorList>
    </citation>
    <scope>NUCLEOTIDE SEQUENCE [LARGE SCALE GENOMIC DNA]</scope>
    <source>
        <strain evidence="3 4">CS-531</strain>
    </source>
</reference>
<evidence type="ECO:0000259" key="2">
    <source>
        <dbReference type="Pfam" id="PF07282"/>
    </source>
</evidence>
<comment type="caution">
    <text evidence="3">The sequence shown here is derived from an EMBL/GenBank/DDBJ whole genome shotgun (WGS) entry which is preliminary data.</text>
</comment>
<feature type="domain" description="Cas12f1-like TNB" evidence="2">
    <location>
        <begin position="3"/>
        <end position="70"/>
    </location>
</feature>
<sequence>MVYKANLAGVKVIINEESYTSKASFLDLDNIPEYQKGAEGVFSGRRVARGLYKASNGRLINADLNGAYNILRKAVLNAFADGIEGLG</sequence>
<dbReference type="Pfam" id="PF07282">
    <property type="entry name" value="Cas12f1-like_TNB"/>
    <property type="match status" value="1"/>
</dbReference>
<evidence type="ECO:0000313" key="3">
    <source>
        <dbReference type="EMBL" id="MDH6107650.1"/>
    </source>
</evidence>